<feature type="non-terminal residue" evidence="2">
    <location>
        <position position="84"/>
    </location>
</feature>
<evidence type="ECO:0000256" key="1">
    <source>
        <dbReference type="ARBA" id="ARBA00022729"/>
    </source>
</evidence>
<comment type="caution">
    <text evidence="2">The sequence shown here is derived from an EMBL/GenBank/DDBJ whole genome shotgun (WGS) entry which is preliminary data.</text>
</comment>
<dbReference type="InterPro" id="IPR038404">
    <property type="entry name" value="TRAP_DctP_sf"/>
</dbReference>
<protein>
    <submittedName>
        <fullName evidence="2">C4-dicarboxylate ABC transporter</fullName>
    </submittedName>
</protein>
<gene>
    <name evidence="2" type="ORF">C7I36_17030</name>
</gene>
<evidence type="ECO:0000313" key="3">
    <source>
        <dbReference type="Proteomes" id="UP000242181"/>
    </source>
</evidence>
<evidence type="ECO:0000313" key="2">
    <source>
        <dbReference type="EMBL" id="PSJ35857.1"/>
    </source>
</evidence>
<organism evidence="2 3">
    <name type="scientific">Zobellella taiwanensis</name>
    <dbReference type="NCBI Taxonomy" id="347535"/>
    <lineage>
        <taxon>Bacteria</taxon>
        <taxon>Pseudomonadati</taxon>
        <taxon>Pseudomonadota</taxon>
        <taxon>Gammaproteobacteria</taxon>
        <taxon>Aeromonadales</taxon>
        <taxon>Aeromonadaceae</taxon>
        <taxon>Zobellella</taxon>
    </lineage>
</organism>
<accession>A0A2P7QD04</accession>
<name>A0A2P7QD04_9GAMM</name>
<dbReference type="GO" id="GO:0055085">
    <property type="term" value="P:transmembrane transport"/>
    <property type="evidence" value="ECO:0007669"/>
    <property type="project" value="InterPro"/>
</dbReference>
<keyword evidence="3" id="KW-1185">Reference proteome</keyword>
<dbReference type="Pfam" id="PF03480">
    <property type="entry name" value="DctP"/>
    <property type="match status" value="1"/>
</dbReference>
<dbReference type="Proteomes" id="UP000242181">
    <property type="component" value="Unassembled WGS sequence"/>
</dbReference>
<dbReference type="AlphaFoldDB" id="A0A2P7QD04"/>
<dbReference type="InterPro" id="IPR018389">
    <property type="entry name" value="DctP_fam"/>
</dbReference>
<feature type="non-terminal residue" evidence="2">
    <location>
        <position position="1"/>
    </location>
</feature>
<keyword evidence="1" id="KW-0732">Signal</keyword>
<reference evidence="2 3" key="1">
    <citation type="submission" date="2018-03" db="EMBL/GenBank/DDBJ databases">
        <title>The draft genome of Zobellella taiwanensis JCM 13381.</title>
        <authorList>
            <person name="Liu L."/>
            <person name="Li L."/>
            <person name="Wang T."/>
            <person name="Zhang X."/>
            <person name="Liang L."/>
        </authorList>
    </citation>
    <scope>NUCLEOTIDE SEQUENCE [LARGE SCALE GENOMIC DNA]</scope>
    <source>
        <strain evidence="2 3">JCM 13381</strain>
    </source>
</reference>
<sequence>GTLGESVDVMEQAQAGLLQFVDQSPGFTGSLIPEAQVFLMPYVIPEQQSEINYFFKNSKVIHEHFPKLYADKGLELLSMFPEGR</sequence>
<proteinExistence type="predicted"/>
<dbReference type="EMBL" id="PXYH01000084">
    <property type="protein sequence ID" value="PSJ35857.1"/>
    <property type="molecule type" value="Genomic_DNA"/>
</dbReference>
<dbReference type="Gene3D" id="3.40.190.170">
    <property type="entry name" value="Bacterial extracellular solute-binding protein, family 7"/>
    <property type="match status" value="1"/>
</dbReference>